<dbReference type="GO" id="GO:0005886">
    <property type="term" value="C:plasma membrane"/>
    <property type="evidence" value="ECO:0007669"/>
    <property type="project" value="UniProtKB-SubCell"/>
</dbReference>
<evidence type="ECO:0000256" key="3">
    <source>
        <dbReference type="ARBA" id="ARBA00022519"/>
    </source>
</evidence>
<dbReference type="InterPro" id="IPR004960">
    <property type="entry name" value="LipA_acyltrans"/>
</dbReference>
<dbReference type="Pfam" id="PF03279">
    <property type="entry name" value="Lip_A_acyltrans"/>
    <property type="match status" value="1"/>
</dbReference>
<evidence type="ECO:0000313" key="8">
    <source>
        <dbReference type="Proteomes" id="UP000008917"/>
    </source>
</evidence>
<dbReference type="EMBL" id="CP002417">
    <property type="protein sequence ID" value="ADU35429.1"/>
    <property type="molecule type" value="Genomic_DNA"/>
</dbReference>
<dbReference type="PANTHER" id="PTHR30606">
    <property type="entry name" value="LIPID A BIOSYNTHESIS LAUROYL ACYLTRANSFERASE"/>
    <property type="match status" value="1"/>
</dbReference>
<dbReference type="AlphaFoldDB" id="E6UXZ6"/>
<dbReference type="Proteomes" id="UP000008917">
    <property type="component" value="Chromosome"/>
</dbReference>
<dbReference type="STRING" id="595537.Varpa_1213"/>
<evidence type="ECO:0000256" key="5">
    <source>
        <dbReference type="ARBA" id="ARBA00023136"/>
    </source>
</evidence>
<dbReference type="NCBIfam" id="NF006487">
    <property type="entry name" value="PRK08905.1"/>
    <property type="match status" value="1"/>
</dbReference>
<organism evidence="7 8">
    <name type="scientific">Variovorax paradoxus (strain EPS)</name>
    <dbReference type="NCBI Taxonomy" id="595537"/>
    <lineage>
        <taxon>Bacteria</taxon>
        <taxon>Pseudomonadati</taxon>
        <taxon>Pseudomonadota</taxon>
        <taxon>Betaproteobacteria</taxon>
        <taxon>Burkholderiales</taxon>
        <taxon>Comamonadaceae</taxon>
        <taxon>Variovorax</taxon>
    </lineage>
</organism>
<evidence type="ECO:0000256" key="2">
    <source>
        <dbReference type="ARBA" id="ARBA00022475"/>
    </source>
</evidence>
<evidence type="ECO:0000256" key="4">
    <source>
        <dbReference type="ARBA" id="ARBA00022679"/>
    </source>
</evidence>
<evidence type="ECO:0000256" key="6">
    <source>
        <dbReference type="ARBA" id="ARBA00023315"/>
    </source>
</evidence>
<name>E6UXZ6_VARPE</name>
<dbReference type="GO" id="GO:0009247">
    <property type="term" value="P:glycolipid biosynthetic process"/>
    <property type="evidence" value="ECO:0007669"/>
    <property type="project" value="UniProtKB-ARBA"/>
</dbReference>
<dbReference type="eggNOG" id="COG1560">
    <property type="taxonomic scope" value="Bacteria"/>
</dbReference>
<keyword evidence="2" id="KW-1003">Cell membrane</keyword>
<dbReference type="GO" id="GO:0016746">
    <property type="term" value="F:acyltransferase activity"/>
    <property type="evidence" value="ECO:0007669"/>
    <property type="project" value="UniProtKB-KW"/>
</dbReference>
<keyword evidence="4 7" id="KW-0808">Transferase</keyword>
<proteinExistence type="predicted"/>
<dbReference type="PIRSF" id="PIRSF026649">
    <property type="entry name" value="MsbB"/>
    <property type="match status" value="1"/>
</dbReference>
<keyword evidence="6 7" id="KW-0012">Acyltransferase</keyword>
<comment type="subcellular location">
    <subcellularLocation>
        <location evidence="1">Cell inner membrane</location>
    </subcellularLocation>
</comment>
<dbReference type="CDD" id="cd07984">
    <property type="entry name" value="LPLAT_LABLAT-like"/>
    <property type="match status" value="1"/>
</dbReference>
<reference evidence="7 8" key="2">
    <citation type="journal article" date="2013" name="Genome Announc.">
        <title>Genome of the Root-Associated Plant Growth-Promoting Bacterium Variovorax paradoxus Strain EPS.</title>
        <authorList>
            <person name="Han J.I."/>
            <person name="Spain J.C."/>
            <person name="Leadbetter J.R."/>
            <person name="Ovchinnikova G."/>
            <person name="Goodwin L.A."/>
            <person name="Han C.S."/>
            <person name="Woyke T."/>
            <person name="Davenport K.W."/>
            <person name="Orwin P.M."/>
        </authorList>
    </citation>
    <scope>NUCLEOTIDE SEQUENCE [LARGE SCALE GENOMIC DNA]</scope>
    <source>
        <strain evidence="7 8">EPS</strain>
    </source>
</reference>
<dbReference type="HOGENOM" id="CLU_049421_0_0_4"/>
<sequence length="311" mass="34293">MRARPFFDSLSRSMITLFRLLARVPMPLMHRLGAMLGWLVWFSAPDYRRRFKANAESAGFSPDQYRPAIAAAGHMASELPWLWLRPQGESVLPRVVRWEGVEAFEAAMRAKKGVILVAPHLGSWEMCGQAIGERFFEAFGPITALFRPARKKWMADLIAAGSRDRPGLQTLPTNNTGVRGLIRTLRSGGYTGILPDQVPPAGQGVWVPFLGRPAYTMTLLPRLAQQTGAACFLSVCERLPRGAGYVIRFEPIVGTALTDPKATVEEAAAAMNDGIGRLIRSLPGQYVWDYARYKEPRADRAVAAVAGEQTP</sequence>
<dbReference type="KEGG" id="vpe:Varpa_1213"/>
<evidence type="ECO:0000256" key="1">
    <source>
        <dbReference type="ARBA" id="ARBA00004533"/>
    </source>
</evidence>
<reference evidence="8" key="1">
    <citation type="submission" date="2010-12" db="EMBL/GenBank/DDBJ databases">
        <title>Complete sequence of Variovorax paradoxus EPS.</title>
        <authorList>
            <consortium name="US DOE Joint Genome Institute"/>
            <person name="Lucas S."/>
            <person name="Copeland A."/>
            <person name="Lapidus A."/>
            <person name="Cheng J.-F."/>
            <person name="Goodwin L."/>
            <person name="Pitluck S."/>
            <person name="Teshima H."/>
            <person name="Detter J.C."/>
            <person name="Han C."/>
            <person name="Tapia R."/>
            <person name="Land M."/>
            <person name="Hauser L."/>
            <person name="Kyrpides N."/>
            <person name="Ivanova N."/>
            <person name="Ovchinnikova G."/>
            <person name="Orwin P."/>
            <person name="Han J.-I.G."/>
            <person name="Woyke T."/>
        </authorList>
    </citation>
    <scope>NUCLEOTIDE SEQUENCE [LARGE SCALE GENOMIC DNA]</scope>
    <source>
        <strain evidence="8">EPS</strain>
    </source>
</reference>
<accession>E6UXZ6</accession>
<keyword evidence="5" id="KW-0472">Membrane</keyword>
<keyword evidence="3" id="KW-0997">Cell inner membrane</keyword>
<protein>
    <submittedName>
        <fullName evidence="7">Lipid A biosynthesis acyltransferase</fullName>
    </submittedName>
</protein>
<gene>
    <name evidence="7" type="ordered locus">Varpa_1213</name>
</gene>
<evidence type="ECO:0000313" key="7">
    <source>
        <dbReference type="EMBL" id="ADU35429.1"/>
    </source>
</evidence>
<dbReference type="PANTHER" id="PTHR30606:SF10">
    <property type="entry name" value="PHOSPHATIDYLINOSITOL MANNOSIDE ACYLTRANSFERASE"/>
    <property type="match status" value="1"/>
</dbReference>